<keyword evidence="3" id="KW-1185">Reference proteome</keyword>
<evidence type="ECO:0000313" key="3">
    <source>
        <dbReference type="Proteomes" id="UP001193389"/>
    </source>
</evidence>
<keyword evidence="1" id="KW-0812">Transmembrane</keyword>
<feature type="transmembrane region" description="Helical" evidence="1">
    <location>
        <begin position="116"/>
        <end position="143"/>
    </location>
</feature>
<evidence type="ECO:0000256" key="1">
    <source>
        <dbReference type="SAM" id="Phobius"/>
    </source>
</evidence>
<feature type="transmembrane region" description="Helical" evidence="1">
    <location>
        <begin position="226"/>
        <end position="244"/>
    </location>
</feature>
<dbReference type="InterPro" id="IPR045692">
    <property type="entry name" value="DUF6057"/>
</dbReference>
<protein>
    <recommendedName>
        <fullName evidence="4">Transmembrane protein</fullName>
    </recommendedName>
</protein>
<keyword evidence="1" id="KW-1133">Transmembrane helix</keyword>
<gene>
    <name evidence="2" type="ORF">AQPE_2806</name>
</gene>
<proteinExistence type="predicted"/>
<feature type="transmembrane region" description="Helical" evidence="1">
    <location>
        <begin position="77"/>
        <end position="95"/>
    </location>
</feature>
<dbReference type="Pfam" id="PF19529">
    <property type="entry name" value="DUF6057"/>
    <property type="match status" value="1"/>
</dbReference>
<feature type="transmembrane region" description="Helical" evidence="1">
    <location>
        <begin position="189"/>
        <end position="206"/>
    </location>
</feature>
<dbReference type="EMBL" id="AP018694">
    <property type="protein sequence ID" value="BBE18643.1"/>
    <property type="molecule type" value="Genomic_DNA"/>
</dbReference>
<dbReference type="AlphaFoldDB" id="A0A5K7SAN2"/>
<reference evidence="2" key="1">
    <citation type="journal article" date="2020" name="Int. J. Syst. Evol. Microbiol.">
        <title>Aquipluma nitroreducens gen. nov. sp. nov., a novel facultatively anaerobic bacterium isolated from a freshwater lake.</title>
        <authorList>
            <person name="Watanabe M."/>
            <person name="Kojima H."/>
            <person name="Fukui M."/>
        </authorList>
    </citation>
    <scope>NUCLEOTIDE SEQUENCE</scope>
    <source>
        <strain evidence="2">MeG22</strain>
    </source>
</reference>
<keyword evidence="1" id="KW-0472">Membrane</keyword>
<dbReference type="Proteomes" id="UP001193389">
    <property type="component" value="Chromosome"/>
</dbReference>
<organism evidence="2 3">
    <name type="scientific">Aquipluma nitroreducens</name>
    <dbReference type="NCBI Taxonomy" id="2010828"/>
    <lineage>
        <taxon>Bacteria</taxon>
        <taxon>Pseudomonadati</taxon>
        <taxon>Bacteroidota</taxon>
        <taxon>Bacteroidia</taxon>
        <taxon>Marinilabiliales</taxon>
        <taxon>Prolixibacteraceae</taxon>
        <taxon>Aquipluma</taxon>
    </lineage>
</organism>
<dbReference type="KEGG" id="anf:AQPE_2806"/>
<sequence length="578" mass="66754">MKGYFEKYDWILPVGLVGLSFVFFQFFYPYHLFFKEQIQLFLYTPNYFLSYFKKPAWLAAYFGDFLTQFFYLRGGGAAILASLFCFEWVLTAAVLKRITSSTKAGLWSLLPPSADWVLHCNTLHGVSVSVGFILVLCMFLIYAALSEVWISYAILTIFSLTGYWLLGSSFLIFPFLILAYDINNHRVHWMKWIFVLSVAFAIPLILRQHYLLTPVQAVIFPAFSKQSLLLQVALLFSVISSFFLKKIEAAHSQLISFGIVTVLAFVLSVGILNKADFNLEKILSLDGETYFGNPDRVIELSKKFDLKNKQATYFTNIALAEKGVLPEYLLDFYQPFSPGLIPQVTPEENWQSIFVSNEVFFLIGDMNMAQHSAMLGNTFSPYQRSSRMMRRLAEINLVTGDSAAAIKYLRILSKTLFHRKWAESQVRTIQSAETNKWLAGKRSQVSDADLLRKSNDYLSSLQFLVEQHPDNLVAVDYLLCYLLLNKEVKLFRENYERYYLKLKRQVSKVYAEALLVQLVADKASQQEAQSYLINPEIVTRFTEYTRIFEKTSGDMNALNKQFSKSYWFYYHFATIQKK</sequence>
<evidence type="ECO:0000313" key="2">
    <source>
        <dbReference type="EMBL" id="BBE18643.1"/>
    </source>
</evidence>
<name>A0A5K7SAN2_9BACT</name>
<feature type="transmembrane region" description="Helical" evidence="1">
    <location>
        <begin position="254"/>
        <end position="272"/>
    </location>
</feature>
<feature type="transmembrane region" description="Helical" evidence="1">
    <location>
        <begin position="12"/>
        <end position="34"/>
    </location>
</feature>
<accession>A0A5K7SAN2</accession>
<feature type="transmembrane region" description="Helical" evidence="1">
    <location>
        <begin position="149"/>
        <end position="177"/>
    </location>
</feature>
<evidence type="ECO:0008006" key="4">
    <source>
        <dbReference type="Google" id="ProtNLM"/>
    </source>
</evidence>
<dbReference type="RefSeq" id="WP_318346959.1">
    <property type="nucleotide sequence ID" value="NZ_AP018694.1"/>
</dbReference>